<feature type="region of interest" description="Disordered" evidence="1">
    <location>
        <begin position="61"/>
        <end position="130"/>
    </location>
</feature>
<dbReference type="Proteomes" id="UP000008068">
    <property type="component" value="Unassembled WGS sequence"/>
</dbReference>
<organism evidence="3">
    <name type="scientific">Caenorhabditis brenneri</name>
    <name type="common">Nematode worm</name>
    <dbReference type="NCBI Taxonomy" id="135651"/>
    <lineage>
        <taxon>Eukaryota</taxon>
        <taxon>Metazoa</taxon>
        <taxon>Ecdysozoa</taxon>
        <taxon>Nematoda</taxon>
        <taxon>Chromadorea</taxon>
        <taxon>Rhabditida</taxon>
        <taxon>Rhabditina</taxon>
        <taxon>Rhabditomorpha</taxon>
        <taxon>Rhabditoidea</taxon>
        <taxon>Rhabditidae</taxon>
        <taxon>Peloderinae</taxon>
        <taxon>Caenorhabditis</taxon>
    </lineage>
</organism>
<feature type="compositionally biased region" description="Basic and acidic residues" evidence="1">
    <location>
        <begin position="561"/>
        <end position="571"/>
    </location>
</feature>
<feature type="compositionally biased region" description="Basic and acidic residues" evidence="1">
    <location>
        <begin position="299"/>
        <end position="310"/>
    </location>
</feature>
<feature type="compositionally biased region" description="Polar residues" evidence="1">
    <location>
        <begin position="519"/>
        <end position="544"/>
    </location>
</feature>
<accession>G0MY63</accession>
<feature type="compositionally biased region" description="Basic and acidic residues" evidence="1">
    <location>
        <begin position="751"/>
        <end position="762"/>
    </location>
</feature>
<feature type="compositionally biased region" description="Low complexity" evidence="1">
    <location>
        <begin position="276"/>
        <end position="288"/>
    </location>
</feature>
<evidence type="ECO:0000313" key="2">
    <source>
        <dbReference type="EMBL" id="EGT47509.1"/>
    </source>
</evidence>
<feature type="region of interest" description="Disordered" evidence="1">
    <location>
        <begin position="715"/>
        <end position="762"/>
    </location>
</feature>
<evidence type="ECO:0000256" key="1">
    <source>
        <dbReference type="SAM" id="MobiDB-lite"/>
    </source>
</evidence>
<feature type="region of interest" description="Disordered" evidence="1">
    <location>
        <begin position="1"/>
        <end position="26"/>
    </location>
</feature>
<feature type="compositionally biased region" description="Low complexity" evidence="1">
    <location>
        <begin position="217"/>
        <end position="238"/>
    </location>
</feature>
<evidence type="ECO:0000313" key="3">
    <source>
        <dbReference type="Proteomes" id="UP000008068"/>
    </source>
</evidence>
<dbReference type="EMBL" id="GL379820">
    <property type="protein sequence ID" value="EGT47509.1"/>
    <property type="molecule type" value="Genomic_DNA"/>
</dbReference>
<name>G0MY63_CAEBE</name>
<proteinExistence type="predicted"/>
<sequence length="919" mass="102717">MDSSPPSDLPEQGEPGTRKSKDKRAKYAWKTSAAPFVPSQQTAIECEANVNYYMQNQQTSHSFVGDESASWNQPPHQESSSAHNESMSVYQQHHQQFPRAVNQSMNYPDMTNNTLHHPGNNSGIIDQSTYGNTTQAQNNLLPMMQPLNFYGYNGNVQWTPGVFPMNPLNGHLPQSIQQGMIFPPPSGQVAVVPGSQTMSASPIIYGHVAPARQMHLPMSSLQQQQQSSQYPSQSSYPSTMNRTLPHQFTERDRSSHNQTFGEFNGNRREINKSPRTRQSNSSIRQRNSLEMFNRNSRQNHQEYRQPGNREKADKVCNINYRFNKNLVTTGSIIPTNVTQNCEGLNRIINGLTKDVVRLQQFVQVLVNDRDAEMATKAKLHQNSSTQTIARETKEKQVQVGSQDGISVDEPQKVNEPLEIPLLAQTAIQSEPTKELPTDVEKAGETVEALESSLKSCLISGKVSEMESSAPTIKPKETPESAKITEEISLVSKKLDEANVFAEKVSDLQPSTSTTSSSSLDDNVSVKTGYSENSETPILKNSSNVDPDDTPVFSSTISSIKEAPKKDLKPDETGADPRLPDEIGKIGSERSANTDEMGSVKMDSEEIDNIPEEKSVERQIKKGTVNLESFRRAEYADIAKLNLPVSPATRAQPMRQRAVNPTSSPNAQGTPNAHHQPQTLPNGFQFQKKSVSTPTLTEEQLRKALAARRLFDSPVLTLVQKTPKSTKTTPTKGSSHQNPRKSGKKGTPTPKKSSEKFGSPEDYKDFVSDEQKILDFTTTIKANLLDYAAKMKSFRVYFGSSPEGRPVMDTLLEKLMDYWQKNRSHIFDQKLLKQVQGNLKARLDSLEAKSDLSSRKLRVFIKTLFDTGDNLLSDDFFYMLLLPDKQQQLSFMSKYMELVTNYTDWSHLLNLPPNHPSTLQ</sequence>
<feature type="region of interest" description="Disordered" evidence="1">
    <location>
        <begin position="645"/>
        <end position="696"/>
    </location>
</feature>
<feature type="compositionally biased region" description="Basic and acidic residues" evidence="1">
    <location>
        <begin position="577"/>
        <end position="587"/>
    </location>
</feature>
<feature type="region of interest" description="Disordered" evidence="1">
    <location>
        <begin position="505"/>
        <end position="603"/>
    </location>
</feature>
<dbReference type="HOGENOM" id="CLU_345896_0_0_1"/>
<feature type="compositionally biased region" description="Polar residues" evidence="1">
    <location>
        <begin position="69"/>
        <end position="130"/>
    </location>
</feature>
<feature type="compositionally biased region" description="Low complexity" evidence="1">
    <location>
        <begin position="720"/>
        <end position="734"/>
    </location>
</feature>
<reference evidence="3" key="1">
    <citation type="submission" date="2011-07" db="EMBL/GenBank/DDBJ databases">
        <authorList>
            <consortium name="Caenorhabditis brenneri Sequencing and Analysis Consortium"/>
            <person name="Wilson R.K."/>
        </authorList>
    </citation>
    <scope>NUCLEOTIDE SEQUENCE [LARGE SCALE GENOMIC DNA]</scope>
    <source>
        <strain evidence="3">PB2801</strain>
    </source>
</reference>
<dbReference type="AlphaFoldDB" id="G0MY63"/>
<feature type="region of interest" description="Disordered" evidence="1">
    <location>
        <begin position="217"/>
        <end position="310"/>
    </location>
</feature>
<keyword evidence="3" id="KW-1185">Reference proteome</keyword>
<gene>
    <name evidence="2" type="ORF">CAEBREN_25060</name>
</gene>
<dbReference type="InParanoid" id="G0MY63"/>
<feature type="compositionally biased region" description="Polar residues" evidence="1">
    <location>
        <begin position="658"/>
        <end position="696"/>
    </location>
</feature>
<protein>
    <submittedName>
        <fullName evidence="2">Uncharacterized protein</fullName>
    </submittedName>
</protein>